<organism evidence="1 2">
    <name type="scientific">Mucilaginibacter pineti</name>
    <dbReference type="NCBI Taxonomy" id="1391627"/>
    <lineage>
        <taxon>Bacteria</taxon>
        <taxon>Pseudomonadati</taxon>
        <taxon>Bacteroidota</taxon>
        <taxon>Sphingobacteriia</taxon>
        <taxon>Sphingobacteriales</taxon>
        <taxon>Sphingobacteriaceae</taxon>
        <taxon>Mucilaginibacter</taxon>
    </lineage>
</organism>
<dbReference type="STRING" id="1391627.SAMN05216464_107149"/>
<evidence type="ECO:0000313" key="2">
    <source>
        <dbReference type="Proteomes" id="UP000199072"/>
    </source>
</evidence>
<sequence>MCIVIDTNVLGPVFNKKDAYHLNFEPVLDWIFNGQGKIVYGGSKYLSEITKYGKLFGLLNSINKAVYIENGIVDDLTQKASEKIVHKDFDDQHLIGLLLASGCKLICTNDERAFPFIQHRLFFKSSKEPKIYHTKRNSKLLNPKYIAECCGHCRPSSNDQKDYINSILSIITKN</sequence>
<accession>A0A1G7DVW7</accession>
<dbReference type="AlphaFoldDB" id="A0A1G7DVW7"/>
<gene>
    <name evidence="1" type="ORF">SAMN05216464_107149</name>
</gene>
<dbReference type="RefSeq" id="WP_091150503.1">
    <property type="nucleotide sequence ID" value="NZ_FNAI01000007.1"/>
</dbReference>
<dbReference type="EMBL" id="FNAI01000007">
    <property type="protein sequence ID" value="SDE55532.1"/>
    <property type="molecule type" value="Genomic_DNA"/>
</dbReference>
<evidence type="ECO:0008006" key="3">
    <source>
        <dbReference type="Google" id="ProtNLM"/>
    </source>
</evidence>
<dbReference type="InterPro" id="IPR029060">
    <property type="entry name" value="PIN-like_dom_sf"/>
</dbReference>
<dbReference type="Proteomes" id="UP000199072">
    <property type="component" value="Unassembled WGS sequence"/>
</dbReference>
<name>A0A1G7DVW7_9SPHI</name>
<proteinExistence type="predicted"/>
<dbReference type="SUPFAM" id="SSF88723">
    <property type="entry name" value="PIN domain-like"/>
    <property type="match status" value="1"/>
</dbReference>
<keyword evidence="2" id="KW-1185">Reference proteome</keyword>
<dbReference type="OrthoDB" id="1443527at2"/>
<reference evidence="1 2" key="1">
    <citation type="submission" date="2016-10" db="EMBL/GenBank/DDBJ databases">
        <authorList>
            <person name="de Groot N.N."/>
        </authorList>
    </citation>
    <scope>NUCLEOTIDE SEQUENCE [LARGE SCALE GENOMIC DNA]</scope>
    <source>
        <strain evidence="1 2">47C3B</strain>
    </source>
</reference>
<evidence type="ECO:0000313" key="1">
    <source>
        <dbReference type="EMBL" id="SDE55532.1"/>
    </source>
</evidence>
<protein>
    <recommendedName>
        <fullName evidence="3">PIN domain-containing protein</fullName>
    </recommendedName>
</protein>